<protein>
    <submittedName>
        <fullName evidence="1">Uncharacterized protein</fullName>
    </submittedName>
</protein>
<accession>A0ACB9H5Q9</accession>
<keyword evidence="2" id="KW-1185">Reference proteome</keyword>
<dbReference type="Proteomes" id="UP001055811">
    <property type="component" value="Linkage Group LG01"/>
</dbReference>
<organism evidence="1 2">
    <name type="scientific">Cichorium intybus</name>
    <name type="common">Chicory</name>
    <dbReference type="NCBI Taxonomy" id="13427"/>
    <lineage>
        <taxon>Eukaryota</taxon>
        <taxon>Viridiplantae</taxon>
        <taxon>Streptophyta</taxon>
        <taxon>Embryophyta</taxon>
        <taxon>Tracheophyta</taxon>
        <taxon>Spermatophyta</taxon>
        <taxon>Magnoliopsida</taxon>
        <taxon>eudicotyledons</taxon>
        <taxon>Gunneridae</taxon>
        <taxon>Pentapetalae</taxon>
        <taxon>asterids</taxon>
        <taxon>campanulids</taxon>
        <taxon>Asterales</taxon>
        <taxon>Asteraceae</taxon>
        <taxon>Cichorioideae</taxon>
        <taxon>Cichorieae</taxon>
        <taxon>Cichoriinae</taxon>
        <taxon>Cichorium</taxon>
    </lineage>
</organism>
<sequence>MGNEYTTIEGRTVATAATVSVKGTLPALASLRDSTNTSNKWIAGALALPTAAYMLQDQEAHASQMERTFIAIKPDGVQRGLLIYYFNPRISPYLPSNLSRFLDFGDYSQI</sequence>
<reference evidence="1 2" key="2">
    <citation type="journal article" date="2022" name="Mol. Ecol. Resour.">
        <title>The genomes of chicory, endive, great burdock and yacon provide insights into Asteraceae paleo-polyploidization history and plant inulin production.</title>
        <authorList>
            <person name="Fan W."/>
            <person name="Wang S."/>
            <person name="Wang H."/>
            <person name="Wang A."/>
            <person name="Jiang F."/>
            <person name="Liu H."/>
            <person name="Zhao H."/>
            <person name="Xu D."/>
            <person name="Zhang Y."/>
        </authorList>
    </citation>
    <scope>NUCLEOTIDE SEQUENCE [LARGE SCALE GENOMIC DNA]</scope>
    <source>
        <strain evidence="2">cv. Punajuju</strain>
        <tissue evidence="1">Leaves</tissue>
    </source>
</reference>
<gene>
    <name evidence="1" type="ORF">L2E82_03762</name>
</gene>
<reference evidence="2" key="1">
    <citation type="journal article" date="2022" name="Mol. Ecol. Resour.">
        <title>The genomes of chicory, endive, great burdock and yacon provide insights into Asteraceae palaeo-polyploidization history and plant inulin production.</title>
        <authorList>
            <person name="Fan W."/>
            <person name="Wang S."/>
            <person name="Wang H."/>
            <person name="Wang A."/>
            <person name="Jiang F."/>
            <person name="Liu H."/>
            <person name="Zhao H."/>
            <person name="Xu D."/>
            <person name="Zhang Y."/>
        </authorList>
    </citation>
    <scope>NUCLEOTIDE SEQUENCE [LARGE SCALE GENOMIC DNA]</scope>
    <source>
        <strain evidence="2">cv. Punajuju</strain>
    </source>
</reference>
<dbReference type="EMBL" id="CM042009">
    <property type="protein sequence ID" value="KAI3790601.1"/>
    <property type="molecule type" value="Genomic_DNA"/>
</dbReference>
<proteinExistence type="predicted"/>
<evidence type="ECO:0000313" key="2">
    <source>
        <dbReference type="Proteomes" id="UP001055811"/>
    </source>
</evidence>
<name>A0ACB9H5Q9_CICIN</name>
<comment type="caution">
    <text evidence="1">The sequence shown here is derived from an EMBL/GenBank/DDBJ whole genome shotgun (WGS) entry which is preliminary data.</text>
</comment>
<evidence type="ECO:0000313" key="1">
    <source>
        <dbReference type="EMBL" id="KAI3790601.1"/>
    </source>
</evidence>